<comment type="subcellular location">
    <subcellularLocation>
        <location evidence="1">Periplasm</location>
    </subcellularLocation>
</comment>
<dbReference type="GO" id="GO:0032885">
    <property type="term" value="P:regulation of polysaccharide biosynthetic process"/>
    <property type="evidence" value="ECO:0007669"/>
    <property type="project" value="TreeGrafter"/>
</dbReference>
<dbReference type="GO" id="GO:0030288">
    <property type="term" value="C:outer membrane-bounded periplasmic space"/>
    <property type="evidence" value="ECO:0007669"/>
    <property type="project" value="TreeGrafter"/>
</dbReference>
<dbReference type="Gene3D" id="2.50.20.10">
    <property type="entry name" value="Lipoprotein localisation LolA/LolB/LppX"/>
    <property type="match status" value="1"/>
</dbReference>
<organism evidence="8 9">
    <name type="scientific">Cocleimonas flava</name>
    <dbReference type="NCBI Taxonomy" id="634765"/>
    <lineage>
        <taxon>Bacteria</taxon>
        <taxon>Pseudomonadati</taxon>
        <taxon>Pseudomonadota</taxon>
        <taxon>Gammaproteobacteria</taxon>
        <taxon>Thiotrichales</taxon>
        <taxon>Thiotrichaceae</taxon>
        <taxon>Cocleimonas</taxon>
    </lineage>
</organism>
<keyword evidence="9" id="KW-1185">Reference proteome</keyword>
<feature type="domain" description="MucB/RseB N-terminal" evidence="6">
    <location>
        <begin position="37"/>
        <end position="96"/>
    </location>
</feature>
<sequence>MIRFYLENKKKIKMKKLTYLLLIPMLLPVTAFADKAAVDLLNKMNQALHELNYTGTLAYLQGNSLSTLHIDHSVVNGVEGERVVRLNEAGSELSRELKGFSLSSIPRIRPEMEKVYSFDMGRENRVANIPCRIITARPKDRQRYLQKYCIDTVSGMLLDYMLVGKSHKPVEQFMFTTIEIRVPESMAATNSSICAAGDCALQSLSANTGTTTAILDHSITTVDPIQNSITKKPSKIISKQVLRQVSHTSLEDGWVIETVPLGYEIKQAPHLKEQNNNGDTRHYVLSDGLSTVSVFVTPYLGNTPMEAVEINSGALNVVTQQKGKHRITAVGEVPEITLKNLVKNLRKK</sequence>
<feature type="chain" id="PRO_5020391146" evidence="5">
    <location>
        <begin position="34"/>
        <end position="348"/>
    </location>
</feature>
<comment type="caution">
    <text evidence="8">The sequence shown here is derived from an EMBL/GenBank/DDBJ whole genome shotgun (WGS) entry which is preliminary data.</text>
</comment>
<protein>
    <submittedName>
        <fullName evidence="8">MucB/RseB-like sigma(E) regulatory protein</fullName>
    </submittedName>
</protein>
<dbReference type="InterPro" id="IPR038484">
    <property type="entry name" value="MucB/RseB_C_sf"/>
</dbReference>
<dbReference type="InterPro" id="IPR033436">
    <property type="entry name" value="MucB/RseB_C"/>
</dbReference>
<reference evidence="8 9" key="1">
    <citation type="submission" date="2019-03" db="EMBL/GenBank/DDBJ databases">
        <title>Genomic Encyclopedia of Type Strains, Phase IV (KMG-IV): sequencing the most valuable type-strain genomes for metagenomic binning, comparative biology and taxonomic classification.</title>
        <authorList>
            <person name="Goeker M."/>
        </authorList>
    </citation>
    <scope>NUCLEOTIDE SEQUENCE [LARGE SCALE GENOMIC DNA]</scope>
    <source>
        <strain evidence="8 9">DSM 24830</strain>
    </source>
</reference>
<dbReference type="CDD" id="cd16327">
    <property type="entry name" value="RseB"/>
    <property type="match status" value="1"/>
</dbReference>
<evidence type="ECO:0000256" key="5">
    <source>
        <dbReference type="SAM" id="SignalP"/>
    </source>
</evidence>
<evidence type="ECO:0000313" key="9">
    <source>
        <dbReference type="Proteomes" id="UP000294887"/>
    </source>
</evidence>
<evidence type="ECO:0000313" key="8">
    <source>
        <dbReference type="EMBL" id="TCJ84768.1"/>
    </source>
</evidence>
<dbReference type="Proteomes" id="UP000294887">
    <property type="component" value="Unassembled WGS sequence"/>
</dbReference>
<keyword evidence="3 5" id="KW-0732">Signal</keyword>
<gene>
    <name evidence="8" type="ORF">EV695_2729</name>
</gene>
<dbReference type="InterPro" id="IPR005588">
    <property type="entry name" value="MucB_RseB"/>
</dbReference>
<proteinExistence type="inferred from homology"/>
<evidence type="ECO:0000256" key="1">
    <source>
        <dbReference type="ARBA" id="ARBA00004418"/>
    </source>
</evidence>
<dbReference type="Pfam" id="PF03888">
    <property type="entry name" value="MucB_RseB"/>
    <property type="match status" value="2"/>
</dbReference>
<feature type="signal peptide" evidence="5">
    <location>
        <begin position="1"/>
        <end position="33"/>
    </location>
</feature>
<comment type="similarity">
    <text evidence="2">Belongs to the RseB family.</text>
</comment>
<feature type="domain" description="MucB/RseB N-terminal" evidence="6">
    <location>
        <begin position="106"/>
        <end position="183"/>
    </location>
</feature>
<keyword evidence="4" id="KW-0574">Periplasm</keyword>
<name>A0A4R1EZV9_9GAMM</name>
<evidence type="ECO:0000256" key="4">
    <source>
        <dbReference type="ARBA" id="ARBA00022764"/>
    </source>
</evidence>
<evidence type="ECO:0000259" key="7">
    <source>
        <dbReference type="Pfam" id="PF17188"/>
    </source>
</evidence>
<feature type="domain" description="MucB/RseB C-terminal" evidence="7">
    <location>
        <begin position="251"/>
        <end position="345"/>
    </location>
</feature>
<evidence type="ECO:0000256" key="3">
    <source>
        <dbReference type="ARBA" id="ARBA00022729"/>
    </source>
</evidence>
<dbReference type="Gene3D" id="3.30.200.100">
    <property type="entry name" value="MucB/RseB, C-terminal domain"/>
    <property type="match status" value="1"/>
</dbReference>
<dbReference type="InterPro" id="IPR033434">
    <property type="entry name" value="MucB/RseB_N"/>
</dbReference>
<dbReference type="PIRSF" id="PIRSF005427">
    <property type="entry name" value="RseB"/>
    <property type="match status" value="1"/>
</dbReference>
<dbReference type="PANTHER" id="PTHR38782:SF1">
    <property type="entry name" value="SIGMA-E FACTOR REGULATORY PROTEIN RSEB"/>
    <property type="match status" value="1"/>
</dbReference>
<evidence type="ECO:0000256" key="2">
    <source>
        <dbReference type="ARBA" id="ARBA00008150"/>
    </source>
</evidence>
<accession>A0A4R1EZV9</accession>
<dbReference type="EMBL" id="SMFQ01000004">
    <property type="protein sequence ID" value="TCJ84768.1"/>
    <property type="molecule type" value="Genomic_DNA"/>
</dbReference>
<evidence type="ECO:0000259" key="6">
    <source>
        <dbReference type="Pfam" id="PF03888"/>
    </source>
</evidence>
<dbReference type="PANTHER" id="PTHR38782">
    <property type="match status" value="1"/>
</dbReference>
<dbReference type="OrthoDB" id="7067274at2"/>
<dbReference type="Pfam" id="PF17188">
    <property type="entry name" value="MucB_RseB_C"/>
    <property type="match status" value="1"/>
</dbReference>
<dbReference type="AlphaFoldDB" id="A0A4R1EZV9"/>
<dbReference type="GO" id="GO:0045152">
    <property type="term" value="F:antisigma factor binding"/>
    <property type="evidence" value="ECO:0007669"/>
    <property type="project" value="TreeGrafter"/>
</dbReference>